<evidence type="ECO:0000256" key="7">
    <source>
        <dbReference type="SAM" id="Phobius"/>
    </source>
</evidence>
<organism evidence="8 9">
    <name type="scientific">Pseudomonas benzenivorans</name>
    <dbReference type="NCBI Taxonomy" id="556533"/>
    <lineage>
        <taxon>Bacteria</taxon>
        <taxon>Pseudomonadati</taxon>
        <taxon>Pseudomonadota</taxon>
        <taxon>Gammaproteobacteria</taxon>
        <taxon>Pseudomonadales</taxon>
        <taxon>Pseudomonadaceae</taxon>
        <taxon>Pseudomonas</taxon>
    </lineage>
</organism>
<protein>
    <submittedName>
        <fullName evidence="8">DoxX family membrane protein</fullName>
    </submittedName>
</protein>
<comment type="similarity">
    <text evidence="2">Belongs to the DoxX family.</text>
</comment>
<evidence type="ECO:0000256" key="2">
    <source>
        <dbReference type="ARBA" id="ARBA00006679"/>
    </source>
</evidence>
<dbReference type="InterPro" id="IPR051907">
    <property type="entry name" value="DoxX-like_oxidoreductase"/>
</dbReference>
<evidence type="ECO:0000256" key="1">
    <source>
        <dbReference type="ARBA" id="ARBA00004651"/>
    </source>
</evidence>
<evidence type="ECO:0000256" key="3">
    <source>
        <dbReference type="ARBA" id="ARBA00022475"/>
    </source>
</evidence>
<feature type="transmembrane region" description="Helical" evidence="7">
    <location>
        <begin position="81"/>
        <end position="100"/>
    </location>
</feature>
<comment type="subcellular location">
    <subcellularLocation>
        <location evidence="1">Cell membrane</location>
        <topology evidence="1">Multi-pass membrane protein</topology>
    </subcellularLocation>
</comment>
<dbReference type="PANTHER" id="PTHR33452:SF1">
    <property type="entry name" value="INNER MEMBRANE PROTEIN YPHA-RELATED"/>
    <property type="match status" value="1"/>
</dbReference>
<evidence type="ECO:0000256" key="4">
    <source>
        <dbReference type="ARBA" id="ARBA00022692"/>
    </source>
</evidence>
<keyword evidence="4 7" id="KW-0812">Transmembrane</keyword>
<gene>
    <name evidence="8" type="ORF">SBP02_16995</name>
</gene>
<name>A0ABZ0PU71_9PSED</name>
<evidence type="ECO:0000313" key="9">
    <source>
        <dbReference type="Proteomes" id="UP001305928"/>
    </source>
</evidence>
<proteinExistence type="inferred from homology"/>
<keyword evidence="3" id="KW-1003">Cell membrane</keyword>
<evidence type="ECO:0000313" key="8">
    <source>
        <dbReference type="EMBL" id="WPC04446.1"/>
    </source>
</evidence>
<keyword evidence="5 7" id="KW-1133">Transmembrane helix</keyword>
<keyword evidence="9" id="KW-1185">Reference proteome</keyword>
<feature type="transmembrane region" description="Helical" evidence="7">
    <location>
        <begin position="53"/>
        <end position="74"/>
    </location>
</feature>
<accession>A0ABZ0PU71</accession>
<evidence type="ECO:0000256" key="6">
    <source>
        <dbReference type="ARBA" id="ARBA00023136"/>
    </source>
</evidence>
<evidence type="ECO:0000256" key="5">
    <source>
        <dbReference type="ARBA" id="ARBA00022989"/>
    </source>
</evidence>
<dbReference type="EMBL" id="CP137892">
    <property type="protein sequence ID" value="WPC04446.1"/>
    <property type="molecule type" value="Genomic_DNA"/>
</dbReference>
<reference evidence="8 9" key="1">
    <citation type="submission" date="2023-11" db="EMBL/GenBank/DDBJ databases">
        <title>Complete genome of Pseudomonas benzenivorans BA3361.</title>
        <authorList>
            <person name="Shin S.Y."/>
            <person name="Song J."/>
            <person name="Kang H."/>
        </authorList>
    </citation>
    <scope>NUCLEOTIDE SEQUENCE [LARGE SCALE GENOMIC DNA]</scope>
    <source>
        <strain evidence="8 9">HNIBRBA3361</strain>
    </source>
</reference>
<dbReference type="Proteomes" id="UP001305928">
    <property type="component" value="Chromosome"/>
</dbReference>
<dbReference type="PANTHER" id="PTHR33452">
    <property type="entry name" value="OXIDOREDUCTASE CATD-RELATED"/>
    <property type="match status" value="1"/>
</dbReference>
<sequence>MPSLALPRYPAAARLLLRVSLAAMWISHGLLLKLFTFGVAGLAQWLAGQGLPTALALPLILAESLGGLLILLGFHGRWVSLALLPILLGALLIHAPNGWVFSNPGGGWEYPLFLAAMSLVHVLLGDGPLALKAEGATP</sequence>
<dbReference type="InterPro" id="IPR032808">
    <property type="entry name" value="DoxX"/>
</dbReference>
<feature type="transmembrane region" description="Helical" evidence="7">
    <location>
        <begin position="21"/>
        <end position="47"/>
    </location>
</feature>
<keyword evidence="6 7" id="KW-0472">Membrane</keyword>
<dbReference type="Pfam" id="PF07681">
    <property type="entry name" value="DoxX"/>
    <property type="match status" value="1"/>
</dbReference>
<dbReference type="RefSeq" id="WP_318643543.1">
    <property type="nucleotide sequence ID" value="NZ_CP137892.1"/>
</dbReference>